<proteinExistence type="inferred from homology"/>
<dbReference type="InterPro" id="IPR021886">
    <property type="entry name" value="MgsA_C"/>
</dbReference>
<evidence type="ECO:0000313" key="9">
    <source>
        <dbReference type="Proteomes" id="UP000818323"/>
    </source>
</evidence>
<protein>
    <recommendedName>
        <fullName evidence="3">Replication-associated recombination protein A</fullName>
    </recommendedName>
</protein>
<dbReference type="InterPro" id="IPR051314">
    <property type="entry name" value="AAA_ATPase_RarA/MGS1/WRNIP1"/>
</dbReference>
<evidence type="ECO:0000259" key="7">
    <source>
        <dbReference type="SMART" id="SM00382"/>
    </source>
</evidence>
<dbReference type="Pfam" id="PF16193">
    <property type="entry name" value="AAA_assoc_2"/>
    <property type="match status" value="1"/>
</dbReference>
<evidence type="ECO:0000256" key="6">
    <source>
        <dbReference type="SAM" id="MobiDB-lite"/>
    </source>
</evidence>
<dbReference type="SUPFAM" id="SSF52540">
    <property type="entry name" value="P-loop containing nucleoside triphosphate hydrolases"/>
    <property type="match status" value="1"/>
</dbReference>
<dbReference type="InterPro" id="IPR003959">
    <property type="entry name" value="ATPase_AAA_core"/>
</dbReference>
<dbReference type="InterPro" id="IPR032423">
    <property type="entry name" value="AAA_assoc_2"/>
</dbReference>
<comment type="caution">
    <text evidence="8">The sequence shown here is derived from an EMBL/GenBank/DDBJ whole genome shotgun (WGS) entry which is preliminary data.</text>
</comment>
<dbReference type="CDD" id="cd00009">
    <property type="entry name" value="AAA"/>
    <property type="match status" value="1"/>
</dbReference>
<name>A0ABW9Z4F0_9HYPH</name>
<dbReference type="Gene3D" id="1.10.8.60">
    <property type="match status" value="1"/>
</dbReference>
<dbReference type="Gene3D" id="1.10.3710.10">
    <property type="entry name" value="DNA polymerase III clamp loader subunits, C-terminal domain"/>
    <property type="match status" value="1"/>
</dbReference>
<evidence type="ECO:0000313" key="8">
    <source>
        <dbReference type="EMBL" id="NBJ26133.1"/>
    </source>
</evidence>
<dbReference type="InterPro" id="IPR003593">
    <property type="entry name" value="AAA+_ATPase"/>
</dbReference>
<dbReference type="EMBL" id="JAAAXJ010000010">
    <property type="protein sequence ID" value="NBJ26133.1"/>
    <property type="molecule type" value="Genomic_DNA"/>
</dbReference>
<dbReference type="PANTHER" id="PTHR13779:SF7">
    <property type="entry name" value="ATPASE WRNIP1"/>
    <property type="match status" value="1"/>
</dbReference>
<feature type="region of interest" description="Disordered" evidence="6">
    <location>
        <begin position="1"/>
        <end position="22"/>
    </location>
</feature>
<dbReference type="Pfam" id="PF00004">
    <property type="entry name" value="AAA"/>
    <property type="match status" value="1"/>
</dbReference>
<dbReference type="Gene3D" id="1.20.272.10">
    <property type="match status" value="1"/>
</dbReference>
<evidence type="ECO:0000256" key="2">
    <source>
        <dbReference type="ARBA" id="ARBA00008959"/>
    </source>
</evidence>
<accession>A0ABW9Z4F0</accession>
<feature type="domain" description="AAA+ ATPase" evidence="7">
    <location>
        <begin position="51"/>
        <end position="167"/>
    </location>
</feature>
<evidence type="ECO:0000256" key="3">
    <source>
        <dbReference type="ARBA" id="ARBA00020776"/>
    </source>
</evidence>
<comment type="similarity">
    <text evidence="2">Belongs to the AAA ATPase family. RarA/MGS1/WRNIP1 subfamily.</text>
</comment>
<keyword evidence="9" id="KW-1185">Reference proteome</keyword>
<gene>
    <name evidence="8" type="ORF">GR303_17445</name>
</gene>
<comment type="function">
    <text evidence="1">DNA-dependent ATPase that plays important roles in cellular responses to stalled DNA replication processes.</text>
</comment>
<organism evidence="8 9">
    <name type="scientific">Microvirga arsenatis</name>
    <dbReference type="NCBI Taxonomy" id="2692265"/>
    <lineage>
        <taxon>Bacteria</taxon>
        <taxon>Pseudomonadati</taxon>
        <taxon>Pseudomonadota</taxon>
        <taxon>Alphaproteobacteria</taxon>
        <taxon>Hyphomicrobiales</taxon>
        <taxon>Methylobacteriaceae</taxon>
        <taxon>Microvirga</taxon>
    </lineage>
</organism>
<dbReference type="Gene3D" id="3.40.50.300">
    <property type="entry name" value="P-loop containing nucleotide triphosphate hydrolases"/>
    <property type="match status" value="1"/>
</dbReference>
<evidence type="ECO:0000256" key="1">
    <source>
        <dbReference type="ARBA" id="ARBA00002393"/>
    </source>
</evidence>
<dbReference type="Proteomes" id="UP000818323">
    <property type="component" value="Unassembled WGS sequence"/>
</dbReference>
<dbReference type="SUPFAM" id="SSF48019">
    <property type="entry name" value="post-AAA+ oligomerization domain-like"/>
    <property type="match status" value="1"/>
</dbReference>
<evidence type="ECO:0000256" key="4">
    <source>
        <dbReference type="ARBA" id="ARBA00022741"/>
    </source>
</evidence>
<dbReference type="SMART" id="SM00382">
    <property type="entry name" value="AAA"/>
    <property type="match status" value="1"/>
</dbReference>
<evidence type="ECO:0000256" key="5">
    <source>
        <dbReference type="ARBA" id="ARBA00022840"/>
    </source>
</evidence>
<dbReference type="Pfam" id="PF12002">
    <property type="entry name" value="MgsA_C"/>
    <property type="match status" value="1"/>
</dbReference>
<keyword evidence="5" id="KW-0067">ATP-binding</keyword>
<dbReference type="InterPro" id="IPR027417">
    <property type="entry name" value="P-loop_NTPase"/>
</dbReference>
<dbReference type="InterPro" id="IPR008921">
    <property type="entry name" value="DNA_pol3_clamp-load_cplx_C"/>
</dbReference>
<reference evidence="8 9" key="1">
    <citation type="submission" date="2020-01" db="EMBL/GenBank/DDBJ databases">
        <title>Microvirga sp. nov., an arsenate reduction bacterium isolated from Tibet hotspring sediments.</title>
        <authorList>
            <person name="Yuan C.-G."/>
        </authorList>
    </citation>
    <scope>NUCLEOTIDE SEQUENCE [LARGE SCALE GENOMIC DNA]</scope>
    <source>
        <strain evidence="8 9">SYSU G3D203</strain>
    </source>
</reference>
<sequence length="435" mass="48372">MSDLFSSAGLDQNAPRPLADRMRPTTLSEVVGQDHLVGPDGILTRLIASKSLGSLIFWGPPGTGKTTVARLLAHETDLHFEQISAIFSGVADLKKVFESARQRRSLGKGTLLFVDEIHRFNRAQLDAFLPVMEDGTITLVGATTENPSFELNAALLSRARVLLFKSLEEEAIERILKRAEEIAGKGLPLDEEARASLVRMADGDGRAVLTLAEEVWRSAKPGEVFDAEQLQEIIQRRAPIYDKGQEGHYNLISALHKTIRGSDPDAALYYLARMLDAGEDRLFIARRLVRAAVEDIGMADPQALVIANAAKDAFDFLGSPEGELALAQAAVYLATAPKSNALYTAYKSAMRVAKENGSLMPPRTILNAPTKLMKKIGYGENYRYDHDEPDAFSGQDYWPEKLGRQTFYEPVDRGFEREVRKRLDWWEKLRRERSG</sequence>
<dbReference type="CDD" id="cd18139">
    <property type="entry name" value="HLD_clamp_RarA"/>
    <property type="match status" value="1"/>
</dbReference>
<dbReference type="RefSeq" id="WP_161724305.1">
    <property type="nucleotide sequence ID" value="NZ_JAAAXI010000012.1"/>
</dbReference>
<keyword evidence="4" id="KW-0547">Nucleotide-binding</keyword>
<dbReference type="PANTHER" id="PTHR13779">
    <property type="entry name" value="WERNER HELICASE-INTERACTING PROTEIN 1 FAMILY MEMBER"/>
    <property type="match status" value="1"/>
</dbReference>